<evidence type="ECO:0000256" key="1">
    <source>
        <dbReference type="SAM" id="Phobius"/>
    </source>
</evidence>
<dbReference type="AlphaFoldDB" id="U6B4F8"/>
<dbReference type="Proteomes" id="UP000017862">
    <property type="component" value="Chromosome"/>
</dbReference>
<dbReference type="EMBL" id="CP006604">
    <property type="protein sequence ID" value="AHA27954.1"/>
    <property type="molecule type" value="Genomic_DNA"/>
</dbReference>
<dbReference type="KEGG" id="lar:lam_607"/>
<organism evidence="2 3">
    <name type="scientific">Candidatus Liberibacter americanus str. Sao Paulo</name>
    <dbReference type="NCBI Taxonomy" id="1261131"/>
    <lineage>
        <taxon>Bacteria</taxon>
        <taxon>Pseudomonadati</taxon>
        <taxon>Pseudomonadota</taxon>
        <taxon>Alphaproteobacteria</taxon>
        <taxon>Hyphomicrobiales</taxon>
        <taxon>Rhizobiaceae</taxon>
        <taxon>Liberibacter</taxon>
    </lineage>
</organism>
<keyword evidence="1" id="KW-0812">Transmembrane</keyword>
<keyword evidence="1" id="KW-0472">Membrane</keyword>
<protein>
    <submittedName>
        <fullName evidence="2">Uncharacterized protein</fullName>
    </submittedName>
</protein>
<keyword evidence="3" id="KW-1185">Reference proteome</keyword>
<reference evidence="2 3" key="1">
    <citation type="journal article" date="2014" name="Mol. Plant Microbe Interact.">
        <title>The complete genome sequence of Candidatus Liberibacter americanus, associated with citrus Huanglongbing.</title>
        <authorList>
            <person name="Wulff N.A."/>
            <person name="Zhang S."/>
            <person name="Setubal J.C."/>
            <person name="Almeida N.F."/>
            <person name="Martins E.C."/>
            <person name="Harakava R."/>
            <person name="Kumar D."/>
            <person name="Rangel L.T."/>
            <person name="Foissac X."/>
            <person name="Bove J."/>
            <person name="Gabriel D.W."/>
        </authorList>
    </citation>
    <scope>NUCLEOTIDE SEQUENCE [LARGE SCALE GENOMIC DNA]</scope>
    <source>
        <strain evidence="2 3">Sao Paulo</strain>
    </source>
</reference>
<name>U6B4F8_9HYPH</name>
<dbReference type="HOGENOM" id="CLU_668677_0_0_5"/>
<evidence type="ECO:0000313" key="2">
    <source>
        <dbReference type="EMBL" id="AHA27954.1"/>
    </source>
</evidence>
<accession>U6B4F8</accession>
<gene>
    <name evidence="2" type="ORF">lam_607</name>
</gene>
<dbReference type="PATRIC" id="fig|1261131.3.peg.577"/>
<dbReference type="RefSeq" id="WP_007557508.1">
    <property type="nucleotide sequence ID" value="NC_022793.1"/>
</dbReference>
<evidence type="ECO:0000313" key="3">
    <source>
        <dbReference type="Proteomes" id="UP000017862"/>
    </source>
</evidence>
<sequence length="393" mass="45979">MFQYRYFLLSLSRLKKCKSGAFVIVFVIFFSSFLTVADTIFDILEILNSKNNLDYICYKSLSESLHSSIEYMNSSDEGRKIIIKKNIKKNLINNYPKFSKGDIDYIVNNAVIYFNEKPSVSDYFSVGLTIELKLKLRSFIFNSFIKKDTLNIVSHKKLSAKYNISLLVIPFRWIDDNLNNNISRLNSNIRYKFFNSFFPNIEHDRLCIAPYDYDYMSFWGEGAFTYYGLQSQTRLKGMIYRAYWDVKPYRNVRLKLLGFKHNGIMNHSKANDCFFIRGHTIRQVKLMLIVAEDDQFSYPVKFRDKLKLMCNSLNDVDGTNGGVAKIKQDIIKIFSLGISPDDYTRDTLRMCSGNDRYFEINEHNTNQEIKEVSNSLGLSIINEINKRVHLLVR</sequence>
<proteinExistence type="predicted"/>
<keyword evidence="1" id="KW-1133">Transmembrane helix</keyword>
<feature type="transmembrane region" description="Helical" evidence="1">
    <location>
        <begin position="21"/>
        <end position="41"/>
    </location>
</feature>